<reference evidence="2" key="1">
    <citation type="submission" date="2022-12" db="EMBL/GenBank/DDBJ databases">
        <authorList>
            <person name="Alioto T."/>
            <person name="Alioto T."/>
            <person name="Gomez Garrido J."/>
        </authorList>
    </citation>
    <scope>NUCLEOTIDE SEQUENCE</scope>
</reference>
<name>A0AA35JSA7_9SAUR</name>
<gene>
    <name evidence="2" type="ORF">PODLI_1B012846</name>
</gene>
<evidence type="ECO:0000313" key="2">
    <source>
        <dbReference type="EMBL" id="CAI5763818.1"/>
    </source>
</evidence>
<dbReference type="AlphaFoldDB" id="A0AA35JSA7"/>
<dbReference type="EMBL" id="OX395126">
    <property type="protein sequence ID" value="CAI5763818.1"/>
    <property type="molecule type" value="Genomic_DNA"/>
</dbReference>
<feature type="region of interest" description="Disordered" evidence="1">
    <location>
        <begin position="69"/>
        <end position="100"/>
    </location>
</feature>
<evidence type="ECO:0000256" key="1">
    <source>
        <dbReference type="SAM" id="MobiDB-lite"/>
    </source>
</evidence>
<keyword evidence="3" id="KW-1185">Reference proteome</keyword>
<accession>A0AA35JSA7</accession>
<proteinExistence type="predicted"/>
<protein>
    <submittedName>
        <fullName evidence="2">Uncharacterized protein</fullName>
    </submittedName>
</protein>
<organism evidence="2 3">
    <name type="scientific">Podarcis lilfordi</name>
    <name type="common">Lilford's wall lizard</name>
    <dbReference type="NCBI Taxonomy" id="74358"/>
    <lineage>
        <taxon>Eukaryota</taxon>
        <taxon>Metazoa</taxon>
        <taxon>Chordata</taxon>
        <taxon>Craniata</taxon>
        <taxon>Vertebrata</taxon>
        <taxon>Euteleostomi</taxon>
        <taxon>Lepidosauria</taxon>
        <taxon>Squamata</taxon>
        <taxon>Bifurcata</taxon>
        <taxon>Unidentata</taxon>
        <taxon>Episquamata</taxon>
        <taxon>Laterata</taxon>
        <taxon>Lacertibaenia</taxon>
        <taxon>Lacertidae</taxon>
        <taxon>Podarcis</taxon>
    </lineage>
</organism>
<dbReference type="Proteomes" id="UP001178461">
    <property type="component" value="Chromosome 1"/>
</dbReference>
<sequence length="117" mass="13100">MSGRKYIARSFSEESRLGVGGARVMNKNCSMCLSAAHNQGGPECWVRTESKEEESKKCNAKICRRRVPSVRQPARGPESPGVPRPEDGPVRDPPLLEIRDKKHPQCHVTSTCHKEEF</sequence>
<evidence type="ECO:0000313" key="3">
    <source>
        <dbReference type="Proteomes" id="UP001178461"/>
    </source>
</evidence>